<dbReference type="PANTHER" id="PTHR40660">
    <property type="entry name" value="5'-PHOSPHATE OXIDASE PUTATIVE DOMAIN-CONTAINING PROTEIN-RELATED"/>
    <property type="match status" value="1"/>
</dbReference>
<proteinExistence type="predicted"/>
<comment type="caution">
    <text evidence="1">The sequence shown here is derived from an EMBL/GenBank/DDBJ whole genome shotgun (WGS) entry which is preliminary data.</text>
</comment>
<organism evidence="1 2">
    <name type="scientific">Desulfosalsimonas propionicica</name>
    <dbReference type="NCBI Taxonomy" id="332175"/>
    <lineage>
        <taxon>Bacteria</taxon>
        <taxon>Pseudomonadati</taxon>
        <taxon>Thermodesulfobacteriota</taxon>
        <taxon>Desulfobacteria</taxon>
        <taxon>Desulfobacterales</taxon>
        <taxon>Desulfosalsimonadaceae</taxon>
        <taxon>Desulfosalsimonas</taxon>
    </lineage>
</organism>
<dbReference type="PANTHER" id="PTHR40660:SF1">
    <property type="entry name" value="5'-PHOSPHATE OXIDASE PUTATIVE DOMAIN-CONTAINING PROTEIN-RELATED"/>
    <property type="match status" value="1"/>
</dbReference>
<evidence type="ECO:0000313" key="2">
    <source>
        <dbReference type="Proteomes" id="UP000525298"/>
    </source>
</evidence>
<dbReference type="Gene3D" id="2.30.110.10">
    <property type="entry name" value="Electron Transport, Fmn-binding Protein, Chain A"/>
    <property type="match status" value="1"/>
</dbReference>
<gene>
    <name evidence="1" type="ORF">HNR65_000087</name>
</gene>
<protein>
    <recommendedName>
        <fullName evidence="3">Pyridoxamine 5'-phosphate oxidase</fullName>
    </recommendedName>
</protein>
<reference evidence="1 2" key="1">
    <citation type="submission" date="2020-07" db="EMBL/GenBank/DDBJ databases">
        <title>Genomic Encyclopedia of Type Strains, Phase IV (KMG-IV): sequencing the most valuable type-strain genomes for metagenomic binning, comparative biology and taxonomic classification.</title>
        <authorList>
            <person name="Goeker M."/>
        </authorList>
    </citation>
    <scope>NUCLEOTIDE SEQUENCE [LARGE SCALE GENOMIC DNA]</scope>
    <source>
        <strain evidence="1 2">DSM 17721</strain>
    </source>
</reference>
<dbReference type="EMBL" id="JACDUS010000001">
    <property type="protein sequence ID" value="MBA2879780.1"/>
    <property type="molecule type" value="Genomic_DNA"/>
</dbReference>
<name>A0A7W0C5V4_9BACT</name>
<dbReference type="Proteomes" id="UP000525298">
    <property type="component" value="Unassembled WGS sequence"/>
</dbReference>
<keyword evidence="2" id="KW-1185">Reference proteome</keyword>
<dbReference type="AlphaFoldDB" id="A0A7W0C5V4"/>
<dbReference type="SUPFAM" id="SSF50475">
    <property type="entry name" value="FMN-binding split barrel"/>
    <property type="match status" value="1"/>
</dbReference>
<sequence length="131" mass="14568">MQKDLKSYFEETEGTGIMATADAAGNVNAAVYARPHVLEDGSVAMIMRDRLTRKNLLENPKASFLFMEKGPGYKGCRLYLTRTGEESDVEKIRSMKRRCPTTDADPDNTDLYLVTFRVDKTLPLIGAGDGK</sequence>
<evidence type="ECO:0000313" key="1">
    <source>
        <dbReference type="EMBL" id="MBA2879780.1"/>
    </source>
</evidence>
<dbReference type="RefSeq" id="WP_181549479.1">
    <property type="nucleotide sequence ID" value="NZ_JACDUS010000001.1"/>
</dbReference>
<dbReference type="InterPro" id="IPR012349">
    <property type="entry name" value="Split_barrel_FMN-bd"/>
</dbReference>
<accession>A0A7W0C5V4</accession>
<evidence type="ECO:0008006" key="3">
    <source>
        <dbReference type="Google" id="ProtNLM"/>
    </source>
</evidence>